<dbReference type="PROSITE" id="PS51800">
    <property type="entry name" value="ZF_CHHC_U11_48K"/>
    <property type="match status" value="1"/>
</dbReference>
<dbReference type="EMBL" id="BDDD01000747">
    <property type="protein sequence ID" value="GAV69731.1"/>
    <property type="molecule type" value="Genomic_DNA"/>
</dbReference>
<organism evidence="6 7">
    <name type="scientific">Cephalotus follicularis</name>
    <name type="common">Albany pitcher plant</name>
    <dbReference type="NCBI Taxonomy" id="3775"/>
    <lineage>
        <taxon>Eukaryota</taxon>
        <taxon>Viridiplantae</taxon>
        <taxon>Streptophyta</taxon>
        <taxon>Embryophyta</taxon>
        <taxon>Tracheophyta</taxon>
        <taxon>Spermatophyta</taxon>
        <taxon>Magnoliopsida</taxon>
        <taxon>eudicotyledons</taxon>
        <taxon>Gunneridae</taxon>
        <taxon>Pentapetalae</taxon>
        <taxon>rosids</taxon>
        <taxon>fabids</taxon>
        <taxon>Oxalidales</taxon>
        <taxon>Cephalotaceae</taxon>
        <taxon>Cephalotus</taxon>
    </lineage>
</organism>
<dbReference type="PANTHER" id="PTHR21402">
    <property type="entry name" value="GAMETOCYTE SPECIFIC FACTOR 1-RELATED"/>
    <property type="match status" value="1"/>
</dbReference>
<evidence type="ECO:0000256" key="2">
    <source>
        <dbReference type="ARBA" id="ARBA00022771"/>
    </source>
</evidence>
<feature type="region of interest" description="Disordered" evidence="4">
    <location>
        <begin position="413"/>
        <end position="457"/>
    </location>
</feature>
<feature type="compositionally biased region" description="Basic and acidic residues" evidence="4">
    <location>
        <begin position="683"/>
        <end position="703"/>
    </location>
</feature>
<protein>
    <submittedName>
        <fullName evidence="6">Zf-U11-48K domain-containing protein</fullName>
    </submittedName>
</protein>
<evidence type="ECO:0000256" key="4">
    <source>
        <dbReference type="SAM" id="MobiDB-lite"/>
    </source>
</evidence>
<feature type="domain" description="CHHC U11-48K-type" evidence="5">
    <location>
        <begin position="52"/>
        <end position="79"/>
    </location>
</feature>
<dbReference type="Proteomes" id="UP000187406">
    <property type="component" value="Unassembled WGS sequence"/>
</dbReference>
<feature type="region of interest" description="Disordered" evidence="4">
    <location>
        <begin position="543"/>
        <end position="648"/>
    </location>
</feature>
<evidence type="ECO:0000256" key="3">
    <source>
        <dbReference type="ARBA" id="ARBA00022833"/>
    </source>
</evidence>
<proteinExistence type="predicted"/>
<keyword evidence="2" id="KW-0863">Zinc-finger</keyword>
<keyword evidence="1" id="KW-0479">Metal-binding</keyword>
<dbReference type="FunCoup" id="A0A1Q3BNY1">
    <property type="interactions" value="2180"/>
</dbReference>
<dbReference type="InParanoid" id="A0A1Q3BNY1"/>
<evidence type="ECO:0000313" key="7">
    <source>
        <dbReference type="Proteomes" id="UP000187406"/>
    </source>
</evidence>
<feature type="compositionally biased region" description="Basic and acidic residues" evidence="4">
    <location>
        <begin position="446"/>
        <end position="457"/>
    </location>
</feature>
<dbReference type="AlphaFoldDB" id="A0A1Q3BNY1"/>
<feature type="compositionally biased region" description="Polar residues" evidence="4">
    <location>
        <begin position="543"/>
        <end position="576"/>
    </location>
</feature>
<feature type="compositionally biased region" description="Basic and acidic residues" evidence="4">
    <location>
        <begin position="577"/>
        <end position="628"/>
    </location>
</feature>
<dbReference type="OrthoDB" id="69229at2759"/>
<dbReference type="STRING" id="3775.A0A1Q3BNY1"/>
<comment type="caution">
    <text evidence="6">The sequence shown here is derived from an EMBL/GenBank/DDBJ whole genome shotgun (WGS) entry which is preliminary data.</text>
</comment>
<gene>
    <name evidence="6" type="ORF">CFOL_v3_13232</name>
</gene>
<dbReference type="Pfam" id="PF05253">
    <property type="entry name" value="zf-U11-48K"/>
    <property type="match status" value="1"/>
</dbReference>
<name>A0A1Q3BNY1_CEPFO</name>
<keyword evidence="7" id="KW-1185">Reference proteome</keyword>
<keyword evidence="3" id="KW-0862">Zinc</keyword>
<evidence type="ECO:0000256" key="1">
    <source>
        <dbReference type="ARBA" id="ARBA00022723"/>
    </source>
</evidence>
<dbReference type="PANTHER" id="PTHR21402:SF10">
    <property type="entry name" value="U11_U12 SMALL NUCLEAR RIBONUCLEOPROTEIN 48 KDA PROTEIN"/>
    <property type="match status" value="1"/>
</dbReference>
<evidence type="ECO:0000259" key="5">
    <source>
        <dbReference type="PROSITE" id="PS51800"/>
    </source>
</evidence>
<feature type="region of interest" description="Disordered" evidence="4">
    <location>
        <begin position="673"/>
        <end position="721"/>
    </location>
</feature>
<feature type="compositionally biased region" description="Polar residues" evidence="4">
    <location>
        <begin position="712"/>
        <end position="721"/>
    </location>
</feature>
<reference evidence="7" key="1">
    <citation type="submission" date="2016-04" db="EMBL/GenBank/DDBJ databases">
        <title>Cephalotus genome sequencing.</title>
        <authorList>
            <person name="Fukushima K."/>
            <person name="Hasebe M."/>
            <person name="Fang X."/>
        </authorList>
    </citation>
    <scope>NUCLEOTIDE SEQUENCE [LARGE SCALE GENOMIC DNA]</scope>
    <source>
        <strain evidence="7">cv. St1</strain>
    </source>
</reference>
<dbReference type="InterPro" id="IPR022776">
    <property type="entry name" value="TRM13/UPF0224_CHHC_Znf_dom"/>
</dbReference>
<dbReference type="GO" id="GO:0008270">
    <property type="term" value="F:zinc ion binding"/>
    <property type="evidence" value="ECO:0007669"/>
    <property type="project" value="UniProtKB-KW"/>
</dbReference>
<sequence>MNPSHPNLTNPPSHLSLDTTLSSLNHLLSLSNRTLSSPNPNYTLPLPQNDTLIPCPYNPHHLMPPHSLFYHSLRCPSPLDLSLHSLNYPNTLNPPINLHFTQKLDRNPDIELCFSLDEYLHFGSNFFYKDCPGVVCLSDLDSAKRTFTLPCSLSVECENFVGVSEREIKGFDKMGFRLVASDLWALNGEIEFWSDYPNGYSFNVCSALLGLNFVEDSDFKKWVIANSPRFGVLIDVYMRDHMCVLFRLCLKAIVKEAFGLVNCYLEGNLRSLSFRCPVLVQVLMWLASQLSVLFGDVNGKMFAIDMLKKCVLEAARKLLLFRVDEKKVDENLDAKSSEINDVKLKQPSERITECELVRTVDDTVVGGVIFVSQVAAAVAALHERSFLEEKIKALRFPQPLPRYQRMAEHDYFSKRADEERKKRPNYRPIIEHDGLPRQHSSNQELNKSKTREELLAEERDYKRRRMSYRGKKLKRTALEVTRDLIEDFMEEIKQAGGIGSFVKGAEERGILPSESLAVHDITTNFQLNKSYSDSLDAVNSDNCRKQSQYNNNNNITSTTWEDSSSNDYGRQSQSLQGRHEHLEYSRREDRGKHGGEYRSEILERHRSHGRSHERSNGRRERSDAEFTRNRHHDLKRQSSSMSNHRDDRVFLPVSKNVNDSIVRKGSQNLELKNRHQRKTYGNHHSDTQNTFDDRYDPSESHDMYEDDGGYTGNQYNKLEEF</sequence>
<dbReference type="InterPro" id="IPR051591">
    <property type="entry name" value="UPF0224_FAM112_RNA_Proc"/>
</dbReference>
<evidence type="ECO:0000313" key="6">
    <source>
        <dbReference type="EMBL" id="GAV69731.1"/>
    </source>
</evidence>
<accession>A0A1Q3BNY1</accession>